<sequence length="293" mass="32847">MADRSIGRRLFATVNGLFFILFSLSCLVPMIHVLSVSLSSSTAVAAGEVTIWPIGFTWKSYAYILNKTEYWRAMWISGLRVVLGTGVSMLLTILVAYPLSKSREAFKHQPVFAWYLVITMLFSGGLIPSFMIVKYTGLLDTIWALILPGAVSVFNVLLLSNFFRNIPKEIEESAFMDGAGHFRILTQLYLALSMPILATLIVFIAVGHWNAWFDGLIYMNNQVNYPLQSYLQTILVKSNSQVMTQAYAKLLSMVSDRTIKSAQVFIASIPILCVYPFLQKYFISGIMLGSVKE</sequence>
<dbReference type="InterPro" id="IPR035906">
    <property type="entry name" value="MetI-like_sf"/>
</dbReference>
<accession>A0ABW0W6J6</accession>
<evidence type="ECO:0000259" key="8">
    <source>
        <dbReference type="Pfam" id="PF00528"/>
    </source>
</evidence>
<proteinExistence type="predicted"/>
<feature type="transmembrane region" description="Helical" evidence="7">
    <location>
        <begin position="70"/>
        <end position="99"/>
    </location>
</feature>
<evidence type="ECO:0000256" key="3">
    <source>
        <dbReference type="ARBA" id="ARBA00022475"/>
    </source>
</evidence>
<dbReference type="InterPro" id="IPR000515">
    <property type="entry name" value="MetI-like"/>
</dbReference>
<evidence type="ECO:0000256" key="5">
    <source>
        <dbReference type="ARBA" id="ARBA00022989"/>
    </source>
</evidence>
<comment type="subcellular location">
    <subcellularLocation>
        <location evidence="1">Cell membrane</location>
        <topology evidence="1">Multi-pass membrane protein</topology>
    </subcellularLocation>
</comment>
<keyword evidence="5 7" id="KW-1133">Transmembrane helix</keyword>
<feature type="transmembrane region" description="Helical" evidence="7">
    <location>
        <begin position="261"/>
        <end position="278"/>
    </location>
</feature>
<gene>
    <name evidence="9" type="ORF">ACFPYJ_32895</name>
</gene>
<feature type="transmembrane region" description="Helical" evidence="7">
    <location>
        <begin position="184"/>
        <end position="209"/>
    </location>
</feature>
<evidence type="ECO:0000256" key="6">
    <source>
        <dbReference type="ARBA" id="ARBA00023136"/>
    </source>
</evidence>
<feature type="domain" description="ABC transmembrane type-1" evidence="8">
    <location>
        <begin position="109"/>
        <end position="283"/>
    </location>
</feature>
<dbReference type="CDD" id="cd06261">
    <property type="entry name" value="TM_PBP2"/>
    <property type="match status" value="1"/>
</dbReference>
<dbReference type="PROSITE" id="PS51257">
    <property type="entry name" value="PROKAR_LIPOPROTEIN"/>
    <property type="match status" value="1"/>
</dbReference>
<dbReference type="PANTHER" id="PTHR43744">
    <property type="entry name" value="ABC TRANSPORTER PERMEASE PROTEIN MG189-RELATED-RELATED"/>
    <property type="match status" value="1"/>
</dbReference>
<name>A0ABW0W6J6_9BACL</name>
<organism evidence="9 10">
    <name type="scientific">Paenibacillus solisilvae</name>
    <dbReference type="NCBI Taxonomy" id="2486751"/>
    <lineage>
        <taxon>Bacteria</taxon>
        <taxon>Bacillati</taxon>
        <taxon>Bacillota</taxon>
        <taxon>Bacilli</taxon>
        <taxon>Bacillales</taxon>
        <taxon>Paenibacillaceae</taxon>
        <taxon>Paenibacillus</taxon>
    </lineage>
</organism>
<keyword evidence="6 7" id="KW-0472">Membrane</keyword>
<dbReference type="RefSeq" id="WP_379192778.1">
    <property type="nucleotide sequence ID" value="NZ_JBHSOW010000137.1"/>
</dbReference>
<reference evidence="10" key="1">
    <citation type="journal article" date="2019" name="Int. J. Syst. Evol. Microbiol.">
        <title>The Global Catalogue of Microorganisms (GCM) 10K type strain sequencing project: providing services to taxonomists for standard genome sequencing and annotation.</title>
        <authorList>
            <consortium name="The Broad Institute Genomics Platform"/>
            <consortium name="The Broad Institute Genome Sequencing Center for Infectious Disease"/>
            <person name="Wu L."/>
            <person name="Ma J."/>
        </authorList>
    </citation>
    <scope>NUCLEOTIDE SEQUENCE [LARGE SCALE GENOMIC DNA]</scope>
    <source>
        <strain evidence="10">CGMCC 1.3240</strain>
    </source>
</reference>
<evidence type="ECO:0000313" key="10">
    <source>
        <dbReference type="Proteomes" id="UP001596047"/>
    </source>
</evidence>
<evidence type="ECO:0000256" key="7">
    <source>
        <dbReference type="SAM" id="Phobius"/>
    </source>
</evidence>
<keyword evidence="2" id="KW-0813">Transport</keyword>
<keyword evidence="3" id="KW-1003">Cell membrane</keyword>
<dbReference type="Proteomes" id="UP001596047">
    <property type="component" value="Unassembled WGS sequence"/>
</dbReference>
<evidence type="ECO:0000256" key="1">
    <source>
        <dbReference type="ARBA" id="ARBA00004651"/>
    </source>
</evidence>
<dbReference type="PANTHER" id="PTHR43744:SF9">
    <property type="entry name" value="POLYGALACTURONAN_RHAMNOGALACTURONAN TRANSPORT SYSTEM PERMEASE PROTEIN YTCP"/>
    <property type="match status" value="1"/>
</dbReference>
<evidence type="ECO:0000256" key="4">
    <source>
        <dbReference type="ARBA" id="ARBA00022692"/>
    </source>
</evidence>
<evidence type="ECO:0000256" key="2">
    <source>
        <dbReference type="ARBA" id="ARBA00022448"/>
    </source>
</evidence>
<dbReference type="Gene3D" id="1.10.3720.10">
    <property type="entry name" value="MetI-like"/>
    <property type="match status" value="1"/>
</dbReference>
<protein>
    <submittedName>
        <fullName evidence="9">Carbohydrate ABC transporter permease</fullName>
    </submittedName>
</protein>
<feature type="transmembrane region" description="Helical" evidence="7">
    <location>
        <begin position="111"/>
        <end position="130"/>
    </location>
</feature>
<dbReference type="Pfam" id="PF00528">
    <property type="entry name" value="BPD_transp_1"/>
    <property type="match status" value="1"/>
</dbReference>
<keyword evidence="4 7" id="KW-0812">Transmembrane</keyword>
<dbReference type="SUPFAM" id="SSF161098">
    <property type="entry name" value="MetI-like"/>
    <property type="match status" value="1"/>
</dbReference>
<evidence type="ECO:0000313" key="9">
    <source>
        <dbReference type="EMBL" id="MFC5653826.1"/>
    </source>
</evidence>
<feature type="transmembrane region" description="Helical" evidence="7">
    <location>
        <begin position="142"/>
        <end position="163"/>
    </location>
</feature>
<dbReference type="EMBL" id="JBHSOW010000137">
    <property type="protein sequence ID" value="MFC5653826.1"/>
    <property type="molecule type" value="Genomic_DNA"/>
</dbReference>
<keyword evidence="10" id="KW-1185">Reference proteome</keyword>
<comment type="caution">
    <text evidence="9">The sequence shown here is derived from an EMBL/GenBank/DDBJ whole genome shotgun (WGS) entry which is preliminary data.</text>
</comment>